<keyword evidence="3 7" id="KW-0479">Metal-binding</keyword>
<dbReference type="Pfam" id="PF00067">
    <property type="entry name" value="p450"/>
    <property type="match status" value="2"/>
</dbReference>
<dbReference type="ExpressionAtlas" id="M8CUK2">
    <property type="expression patterns" value="baseline"/>
</dbReference>
<organism evidence="8">
    <name type="scientific">Aegilops tauschii</name>
    <name type="common">Tausch's goatgrass</name>
    <name type="synonym">Aegilops squarrosa</name>
    <dbReference type="NCBI Taxonomy" id="37682"/>
    <lineage>
        <taxon>Eukaryota</taxon>
        <taxon>Viridiplantae</taxon>
        <taxon>Streptophyta</taxon>
        <taxon>Embryophyta</taxon>
        <taxon>Tracheophyta</taxon>
        <taxon>Spermatophyta</taxon>
        <taxon>Magnoliopsida</taxon>
        <taxon>Liliopsida</taxon>
        <taxon>Poales</taxon>
        <taxon>Poaceae</taxon>
        <taxon>BOP clade</taxon>
        <taxon>Pooideae</taxon>
        <taxon>Triticodae</taxon>
        <taxon>Triticeae</taxon>
        <taxon>Triticinae</taxon>
        <taxon>Aegilops</taxon>
    </lineage>
</organism>
<dbReference type="PRINTS" id="PR00463">
    <property type="entry name" value="EP450I"/>
</dbReference>
<dbReference type="EnsemblPlants" id="EMT31267">
    <property type="protein sequence ID" value="EMT31267"/>
    <property type="gene ID" value="F775_13035"/>
</dbReference>
<dbReference type="InterPro" id="IPR002401">
    <property type="entry name" value="Cyt_P450_E_grp-I"/>
</dbReference>
<accession>M8CUK2</accession>
<evidence type="ECO:0000256" key="7">
    <source>
        <dbReference type="PIRSR" id="PIRSR602401-1"/>
    </source>
</evidence>
<dbReference type="GO" id="GO:0004497">
    <property type="term" value="F:monooxygenase activity"/>
    <property type="evidence" value="ECO:0007669"/>
    <property type="project" value="InterPro"/>
</dbReference>
<dbReference type="Gene3D" id="1.10.630.10">
    <property type="entry name" value="Cytochrome P450"/>
    <property type="match status" value="2"/>
</dbReference>
<sequence>MDSSLLAALSSLLLLGLALYLARLALLGKRRRSYPPVAGVMLQQLLNWGRLPEYMTELSRRYGTFRMLTPTCNHVYTVDPANVEYILRTNFANYGKGAMTHDALEDLLGDGIFNVDGAKWRHQRKVASFEFTTRALRDYSSGVFRDMADELAGRRRCCGRGEGGHGEPVHAVDAGLDFHGWVRGQPGLAVRIQPRGRGVRQGVRRRQRAVAVPVLGPALEGQEAPQRLVGGGHEAAKKGDILSRFLVEREKDPGCFDNKYLRDIILNFVIAGRDTTAGGPSWVPSVLCREPTRQGKIAREVREATIGDHQDAGCVQEFTACLTEDAIGSMHSLHAALTETLRLYPAVPTDVKCCFSDDTLPDGHAVRRGDMVNYQPYAMGRMKFLWGDDAEEFRPERWLDDDGVFVPESPYKFTAFQAGPRICLGKEFAYRQMKIFAAVLLYLFRFEMWEHDSRVGHRPMLTLKMDGPLYVRASPRRSTGN</sequence>
<evidence type="ECO:0000256" key="5">
    <source>
        <dbReference type="ARBA" id="ARBA00023002"/>
    </source>
</evidence>
<comment type="cofactor">
    <cofactor evidence="7">
        <name>heme</name>
        <dbReference type="ChEBI" id="CHEBI:30413"/>
    </cofactor>
</comment>
<evidence type="ECO:0000256" key="6">
    <source>
        <dbReference type="ARBA" id="ARBA00023004"/>
    </source>
</evidence>
<reference evidence="8" key="1">
    <citation type="submission" date="2015-06" db="UniProtKB">
        <authorList>
            <consortium name="EnsemblPlants"/>
        </authorList>
    </citation>
    <scope>IDENTIFICATION</scope>
</reference>
<evidence type="ECO:0000256" key="1">
    <source>
        <dbReference type="ARBA" id="ARBA00010617"/>
    </source>
</evidence>
<dbReference type="InterPro" id="IPR001128">
    <property type="entry name" value="Cyt_P450"/>
</dbReference>
<dbReference type="SUPFAM" id="SSF48264">
    <property type="entry name" value="Cytochrome P450"/>
    <property type="match status" value="1"/>
</dbReference>
<dbReference type="PRINTS" id="PR00385">
    <property type="entry name" value="P450"/>
</dbReference>
<name>M8CUK2_AEGTA</name>
<keyword evidence="4" id="KW-0472">Membrane</keyword>
<keyword evidence="5" id="KW-0560">Oxidoreductase</keyword>
<keyword evidence="7" id="KW-0349">Heme</keyword>
<proteinExistence type="inferred from homology"/>
<keyword evidence="2" id="KW-0812">Transmembrane</keyword>
<dbReference type="PANTHER" id="PTHR24296">
    <property type="entry name" value="CYTOCHROME P450"/>
    <property type="match status" value="1"/>
</dbReference>
<evidence type="ECO:0000256" key="4">
    <source>
        <dbReference type="ARBA" id="ARBA00022989"/>
    </source>
</evidence>
<keyword evidence="6 7" id="KW-0408">Iron</keyword>
<evidence type="ECO:0000256" key="2">
    <source>
        <dbReference type="ARBA" id="ARBA00022692"/>
    </source>
</evidence>
<feature type="binding site" description="axial binding residue" evidence="7">
    <location>
        <position position="423"/>
    </location>
    <ligand>
        <name>heme</name>
        <dbReference type="ChEBI" id="CHEBI:30413"/>
    </ligand>
    <ligandPart>
        <name>Fe</name>
        <dbReference type="ChEBI" id="CHEBI:18248"/>
    </ligandPart>
</feature>
<dbReference type="GO" id="GO:0016705">
    <property type="term" value="F:oxidoreductase activity, acting on paired donors, with incorporation or reduction of molecular oxygen"/>
    <property type="evidence" value="ECO:0007669"/>
    <property type="project" value="InterPro"/>
</dbReference>
<dbReference type="AlphaFoldDB" id="M8CUK2"/>
<keyword evidence="4" id="KW-1133">Transmembrane helix</keyword>
<dbReference type="GO" id="GO:0020037">
    <property type="term" value="F:heme binding"/>
    <property type="evidence" value="ECO:0007669"/>
    <property type="project" value="InterPro"/>
</dbReference>
<evidence type="ECO:0000313" key="8">
    <source>
        <dbReference type="EnsemblPlants" id="EMT31267"/>
    </source>
</evidence>
<comment type="similarity">
    <text evidence="1">Belongs to the cytochrome P450 family.</text>
</comment>
<dbReference type="GO" id="GO:0005506">
    <property type="term" value="F:iron ion binding"/>
    <property type="evidence" value="ECO:0007669"/>
    <property type="project" value="InterPro"/>
</dbReference>
<evidence type="ECO:0000256" key="3">
    <source>
        <dbReference type="ARBA" id="ARBA00022723"/>
    </source>
</evidence>
<protein>
    <submittedName>
        <fullName evidence="8">Cytochrome P450 704C1</fullName>
    </submittedName>
</protein>
<dbReference type="InterPro" id="IPR036396">
    <property type="entry name" value="Cyt_P450_sf"/>
</dbReference>